<gene>
    <name evidence="2" type="ORF">TRITD_1Av1G065600</name>
</gene>
<dbReference type="EMBL" id="LT934111">
    <property type="protein sequence ID" value="VAH03420.1"/>
    <property type="molecule type" value="Genomic_DNA"/>
</dbReference>
<evidence type="ECO:0000313" key="3">
    <source>
        <dbReference type="Proteomes" id="UP000324705"/>
    </source>
</evidence>
<evidence type="ECO:0000256" key="1">
    <source>
        <dbReference type="SAM" id="MobiDB-lite"/>
    </source>
</evidence>
<reference evidence="2 3" key="1">
    <citation type="submission" date="2017-09" db="EMBL/GenBank/DDBJ databases">
        <authorList>
            <consortium name="International Durum Wheat Genome Sequencing Consortium (IDWGSC)"/>
            <person name="Milanesi L."/>
        </authorList>
    </citation>
    <scope>NUCLEOTIDE SEQUENCE [LARGE SCALE GENOMIC DNA]</scope>
    <source>
        <strain evidence="3">cv. Svevo</strain>
    </source>
</reference>
<feature type="region of interest" description="Disordered" evidence="1">
    <location>
        <begin position="147"/>
        <end position="169"/>
    </location>
</feature>
<dbReference type="AlphaFoldDB" id="A0A9R0Q4E0"/>
<sequence length="169" mass="19309">MVQPLFSLTTPPRMIEKRKEKKIKNPQVRTSQLPPPTSHSFRQILALDPVSLQRRIAAAGLFPPTSTLSGNTMQPDFYTRLERWIYIYLFFTESTRYSTWQGRRTGAPHRQQRRTTAQVLPSPYLRSNPSSPRILYSRTPSFFSPVAGTDELQRTGGSPAAGVKDDGWW</sequence>
<evidence type="ECO:0000313" key="2">
    <source>
        <dbReference type="EMBL" id="VAH03420.1"/>
    </source>
</evidence>
<dbReference type="Proteomes" id="UP000324705">
    <property type="component" value="Chromosome 1A"/>
</dbReference>
<organism evidence="2 3">
    <name type="scientific">Triticum turgidum subsp. durum</name>
    <name type="common">Durum wheat</name>
    <name type="synonym">Triticum durum</name>
    <dbReference type="NCBI Taxonomy" id="4567"/>
    <lineage>
        <taxon>Eukaryota</taxon>
        <taxon>Viridiplantae</taxon>
        <taxon>Streptophyta</taxon>
        <taxon>Embryophyta</taxon>
        <taxon>Tracheophyta</taxon>
        <taxon>Spermatophyta</taxon>
        <taxon>Magnoliopsida</taxon>
        <taxon>Liliopsida</taxon>
        <taxon>Poales</taxon>
        <taxon>Poaceae</taxon>
        <taxon>BOP clade</taxon>
        <taxon>Pooideae</taxon>
        <taxon>Triticodae</taxon>
        <taxon>Triticeae</taxon>
        <taxon>Triticinae</taxon>
        <taxon>Triticum</taxon>
    </lineage>
</organism>
<protein>
    <submittedName>
        <fullName evidence="2">Uncharacterized protein</fullName>
    </submittedName>
</protein>
<dbReference type="Gramene" id="TRITD1Av1G065600.1">
    <property type="protein sequence ID" value="TRITD1Av1G065600.1"/>
    <property type="gene ID" value="TRITD1Av1G065600"/>
</dbReference>
<accession>A0A9R0Q4E0</accession>
<proteinExistence type="predicted"/>
<feature type="region of interest" description="Disordered" evidence="1">
    <location>
        <begin position="17"/>
        <end position="39"/>
    </location>
</feature>
<name>A0A9R0Q4E0_TRITD</name>
<keyword evidence="3" id="KW-1185">Reference proteome</keyword>